<dbReference type="Pfam" id="PF22564">
    <property type="entry name" value="HAAS"/>
    <property type="match status" value="1"/>
</dbReference>
<comment type="caution">
    <text evidence="1">The sequence shown here is derived from an EMBL/GenBank/DDBJ whole genome shotgun (WGS) entry which is preliminary data.</text>
</comment>
<reference evidence="1 2" key="1">
    <citation type="submission" date="2022-11" db="EMBL/GenBank/DDBJ databases">
        <title>Deinococcus ZS9-10, Low Temperature and Draught-tolerating, UV-resistant Bacteria from Continental Antarctica.</title>
        <authorList>
            <person name="Cheng L."/>
        </authorList>
    </citation>
    <scope>NUCLEOTIDE SEQUENCE [LARGE SCALE GENOMIC DNA]</scope>
    <source>
        <strain evidence="1 2">ZS9-10</strain>
    </source>
</reference>
<gene>
    <name evidence="1" type="ORF">ORD21_18040</name>
</gene>
<dbReference type="RefSeq" id="WP_317641851.1">
    <property type="nucleotide sequence ID" value="NZ_JAPMIV010000066.1"/>
</dbReference>
<proteinExistence type="predicted"/>
<sequence length="381" mass="41284">MSATTLELSPAACAYLRRATWGLPRERQQEVWDELEEHLLTRAAQLQACGAAPPEALARALTELGSPARVSAGMTGVYLMPKLILMAGAGALALSAALYALAGGQETAYLPVVTNLPLPVCERMEPENVTGTIISNWANTVCFLPAASPKPLFVGGLSGSEPLVSLNTVERMIQLLDGKTRFQPNGVLEISLPASENIVRASFRVTTRFQGQAYFPAQVLIWPSSSKRQMLSGYQQPTLRIEQQVFAMSGNQGHQAGADFYNRLSPRLISTLGPGAYTTDGIIGARSHPIQTSLKADDVVLTVIHSHDNFYLTHYAPVSSTGSVNIRVNSTRLQFVSSFRQLKQKRADGRTPALLIRVTNVPLNNLKSSIFMPRQAISDAL</sequence>
<name>A0ABU4DVP5_9DEIO</name>
<protein>
    <submittedName>
        <fullName evidence="1">Permease prefix domain 1-containing protein</fullName>
    </submittedName>
</protein>
<evidence type="ECO:0000313" key="1">
    <source>
        <dbReference type="EMBL" id="MDV6376496.1"/>
    </source>
</evidence>
<dbReference type="InterPro" id="IPR047928">
    <property type="entry name" value="Perm_prefix_1"/>
</dbReference>
<keyword evidence="2" id="KW-1185">Reference proteome</keyword>
<dbReference type="NCBIfam" id="NF038403">
    <property type="entry name" value="perm_prefix_1"/>
    <property type="match status" value="1"/>
</dbReference>
<dbReference type="EMBL" id="JAPMIV010000066">
    <property type="protein sequence ID" value="MDV6376496.1"/>
    <property type="molecule type" value="Genomic_DNA"/>
</dbReference>
<organism evidence="1 2">
    <name type="scientific">Deinococcus arenicola</name>
    <dbReference type="NCBI Taxonomy" id="2994950"/>
    <lineage>
        <taxon>Bacteria</taxon>
        <taxon>Thermotogati</taxon>
        <taxon>Deinococcota</taxon>
        <taxon>Deinococci</taxon>
        <taxon>Deinococcales</taxon>
        <taxon>Deinococcaceae</taxon>
        <taxon>Deinococcus</taxon>
    </lineage>
</organism>
<evidence type="ECO:0000313" key="2">
    <source>
        <dbReference type="Proteomes" id="UP001276150"/>
    </source>
</evidence>
<accession>A0ABU4DVP5</accession>
<dbReference type="Proteomes" id="UP001276150">
    <property type="component" value="Unassembled WGS sequence"/>
</dbReference>